<dbReference type="EMBL" id="JXXN02002037">
    <property type="protein sequence ID" value="THD23628.1"/>
    <property type="molecule type" value="Genomic_DNA"/>
</dbReference>
<feature type="compositionally biased region" description="Basic and acidic residues" evidence="1">
    <location>
        <begin position="591"/>
        <end position="600"/>
    </location>
</feature>
<feature type="compositionally biased region" description="Basic and acidic residues" evidence="1">
    <location>
        <begin position="10"/>
        <end position="31"/>
    </location>
</feature>
<feature type="region of interest" description="Disordered" evidence="1">
    <location>
        <begin position="794"/>
        <end position="863"/>
    </location>
</feature>
<feature type="region of interest" description="Disordered" evidence="1">
    <location>
        <begin position="1230"/>
        <end position="1273"/>
    </location>
</feature>
<proteinExistence type="predicted"/>
<keyword evidence="3" id="KW-1185">Reference proteome</keyword>
<feature type="compositionally biased region" description="Polar residues" evidence="1">
    <location>
        <begin position="70"/>
        <end position="89"/>
    </location>
</feature>
<reference evidence="2" key="1">
    <citation type="submission" date="2019-03" db="EMBL/GenBank/DDBJ databases">
        <title>Improved annotation for the trematode Fasciola hepatica.</title>
        <authorList>
            <person name="Choi Y.-J."/>
            <person name="Martin J."/>
            <person name="Mitreva M."/>
        </authorList>
    </citation>
    <scope>NUCLEOTIDE SEQUENCE [LARGE SCALE GENOMIC DNA]</scope>
</reference>
<sequence length="1550" mass="169910">ATLKPSTKTKHLETRKISNESRATELERSSYEIHPLPSQDYHKQSQTPVGICVQKESSETRENSYGLEMRSSSTGSQSVPSHDSRQPSVSPVEHPETTGTQEIVIEEAKEEDRKMPRKSRGFCTPKRSSSVKSKASRDSRKQSQTPVRVSVYKAYSEKREISYEPSATEGRSNIRSKSVSSHDSRQPAASPVEYPEITGTQEIVVEEKKEEDEELPRTSRGFCTPKRSGLVKSKASRDSHKASQTPIRVCVQKELSETREIFYEQEVQSSSIEKQSVPSHDSRQPSASPVEHIEESGAREMEKEEKEQEDEELSRKSRGLCTSKRPSSINSKASRVSRESLVVPTKLTETVVRHENTELPSQQPGMEGIMQSSETQSATSHESYHTVPTPSKSPKSSVAQEKKKSKRSSNGLCVPQMPVCLKPGESYDSSTEASESLRSTSVHKDSKKKASRLKNQQQKPTISSSQVLHDTSPISESMRKSDGSESRASARKKKSRKPSKAGRESRKQSNSAKQPKCEVEPASDEHAPPSSAGSKGSLRITAPDLNEEYMRRKSETKESAKKRELSGPNKTESGAKVKEKTSSRVLSPKGGEFDSLEHVRSTSSSSKGSLHLVHTVPTTPSETNKIPQTQEESALLEKSPLHSQYSVGTQGVAFTTEVQRIDGDISPLTASHVSVACKVINEQHSVGAGTQVTLDEPITLTADRKSVSNWQKRSTTEPRGQISSCTHLLYPEHSSSIPRLSYETLFGIPNFSKIDSSVPARISVSKKTTVEKEAYYILSPEEVRRLSSRSKLIPNDYSKRQIPLSDRRPTSKRTSEKHELSSQPSGPDARKSSVPKESTESPESIPRQVSHEDFREKLDESNIEKKSSETWIEQYVKGSDKTDKMKTASVGLVFDQKMSSGSSVVYRSSTENSFFEPGIRQAIQSVEDHPVSVVTRTEYLSNIPPKPPSKESPYNEFNQLPTEESGSVIEPIRTRQSAPDSEITNKHSTFSEQSIPILHVPDTHQLTPSTTEDDEYEIEIRKGASPLSPMVPADSTPTVSERPMETAFVDIVPPSLPTAPQVRSSRPKIIESPYVPTQATSQEAEMSLALLRRPENSSIAATGFPTHGSTTTSIGIHVPPSPKPTFIALDTSVHLYNKGFGFTSSINVPGSADINNRDTPVPIQRASMSTANLSGTAGSSQDKGSCSGMITSTAMTVWSSNWIDDAVTKPTLEYVSNQEVQDRLSVGKPPVIRQTTDGYNEPEPAESFPRPPVEAVSPEATPPKQSTPTQIQVTRSPWTSCLNPCAPTGSVMRALNSRQPAPMFGEQIQYSAPYSTHEQPVFGQIHINPVCPEPPTSGGVAQTFGNPVTAYQSPCSNTPAHVHILMQTPHVTGRFPALAQNGTSLTTTLMTMTNGAPQACPYRMMRTNCSSPYLSGSHHAVHTPGPSVYYTPTNALIRPGSENHVTPTALPLSPATCMFHASATKNDCRCCSGIPFNQKRSSSAQNRSQLETGLPEPYHPPPESVTPHASTGHVPSTIIPPKPSPSPSINQRRRSSEKRTRSSNLRRSPD</sequence>
<feature type="compositionally biased region" description="Basic residues" evidence="1">
    <location>
        <begin position="489"/>
        <end position="500"/>
    </location>
</feature>
<evidence type="ECO:0000313" key="2">
    <source>
        <dbReference type="EMBL" id="THD23628.1"/>
    </source>
</evidence>
<evidence type="ECO:0000256" key="1">
    <source>
        <dbReference type="SAM" id="MobiDB-lite"/>
    </source>
</evidence>
<feature type="compositionally biased region" description="Low complexity" evidence="1">
    <location>
        <begin position="386"/>
        <end position="398"/>
    </location>
</feature>
<name>A0A4E0RRG9_FASHE</name>
<feature type="region of interest" description="Disordered" evidence="1">
    <location>
        <begin position="265"/>
        <end position="630"/>
    </location>
</feature>
<protein>
    <submittedName>
        <fullName evidence="2">Uncharacterized protein</fullName>
    </submittedName>
</protein>
<feature type="compositionally biased region" description="Basic and acidic residues" evidence="1">
    <location>
        <begin position="573"/>
        <end position="582"/>
    </location>
</feature>
<evidence type="ECO:0000313" key="3">
    <source>
        <dbReference type="Proteomes" id="UP000230066"/>
    </source>
</evidence>
<feature type="compositionally biased region" description="Polar residues" evidence="1">
    <location>
        <begin position="358"/>
        <end position="381"/>
    </location>
</feature>
<feature type="region of interest" description="Disordered" evidence="1">
    <location>
        <begin position="938"/>
        <end position="966"/>
    </location>
</feature>
<gene>
    <name evidence="2" type="ORF">D915_005525</name>
</gene>
<feature type="region of interest" description="Disordered" evidence="1">
    <location>
        <begin position="1"/>
        <end position="245"/>
    </location>
</feature>
<feature type="compositionally biased region" description="Basic and acidic residues" evidence="1">
    <location>
        <begin position="548"/>
        <end position="565"/>
    </location>
</feature>
<feature type="compositionally biased region" description="Polar residues" evidence="1">
    <location>
        <begin position="616"/>
        <end position="630"/>
    </location>
</feature>
<feature type="compositionally biased region" description="Polar residues" evidence="1">
    <location>
        <begin position="1263"/>
        <end position="1273"/>
    </location>
</feature>
<feature type="compositionally biased region" description="Polar residues" evidence="1">
    <location>
        <begin position="427"/>
        <end position="440"/>
    </location>
</feature>
<feature type="compositionally biased region" description="Polar residues" evidence="1">
    <location>
        <begin position="169"/>
        <end position="179"/>
    </location>
</feature>
<feature type="non-terminal residue" evidence="2">
    <location>
        <position position="1"/>
    </location>
</feature>
<organism evidence="2 3">
    <name type="scientific">Fasciola hepatica</name>
    <name type="common">Liver fluke</name>
    <dbReference type="NCBI Taxonomy" id="6192"/>
    <lineage>
        <taxon>Eukaryota</taxon>
        <taxon>Metazoa</taxon>
        <taxon>Spiralia</taxon>
        <taxon>Lophotrochozoa</taxon>
        <taxon>Platyhelminthes</taxon>
        <taxon>Trematoda</taxon>
        <taxon>Digenea</taxon>
        <taxon>Plagiorchiida</taxon>
        <taxon>Echinostomata</taxon>
        <taxon>Echinostomatoidea</taxon>
        <taxon>Fasciolidae</taxon>
        <taxon>Fasciola</taxon>
    </lineage>
</organism>
<feature type="compositionally biased region" description="Polar residues" evidence="1">
    <location>
        <begin position="266"/>
        <end position="287"/>
    </location>
</feature>
<feature type="compositionally biased region" description="Basic and acidic residues" evidence="1">
    <location>
        <begin position="849"/>
        <end position="863"/>
    </location>
</feature>
<accession>A0A4E0RRG9</accession>
<feature type="region of interest" description="Disordered" evidence="1">
    <location>
        <begin position="1478"/>
        <end position="1550"/>
    </location>
</feature>
<feature type="compositionally biased region" description="Polar residues" evidence="1">
    <location>
        <begin position="453"/>
        <end position="475"/>
    </location>
</feature>
<feature type="compositionally biased region" description="Basic and acidic residues" evidence="1">
    <location>
        <begin position="291"/>
        <end position="306"/>
    </location>
</feature>
<feature type="compositionally biased region" description="Polar residues" evidence="1">
    <location>
        <begin position="955"/>
        <end position="965"/>
    </location>
</feature>
<feature type="compositionally biased region" description="Basic and acidic residues" evidence="1">
    <location>
        <begin position="515"/>
        <end position="527"/>
    </location>
</feature>
<comment type="caution">
    <text evidence="2">The sequence shown here is derived from an EMBL/GenBank/DDBJ whole genome shotgun (WGS) entry which is preliminary data.</text>
</comment>
<dbReference type="Proteomes" id="UP000230066">
    <property type="component" value="Unassembled WGS sequence"/>
</dbReference>
<feature type="compositionally biased region" description="Basic and acidic residues" evidence="1">
    <location>
        <begin position="805"/>
        <end position="820"/>
    </location>
</feature>
<feature type="compositionally biased region" description="Polar residues" evidence="1">
    <location>
        <begin position="324"/>
        <end position="334"/>
    </location>
</feature>
<feature type="compositionally biased region" description="Polar residues" evidence="1">
    <location>
        <begin position="1478"/>
        <end position="1491"/>
    </location>
</feature>